<dbReference type="InterPro" id="IPR001173">
    <property type="entry name" value="Glyco_trans_2-like"/>
</dbReference>
<dbReference type="STRING" id="1531429.JI75_08240"/>
<sequence>MENLMTAGVGKLLTVSVAAYNVEKYLDEALRSCVVANMDALEVIIVDDGSEDKTSEVAREFVNRYPGTFVLIKKENGGYGSTFNASLKVARGKYFRYLDGDDWFDAGELEAYLAILSRNDSDVVYSPYVRVYESDGSSELIRDLRVDGEGVYYLSDLKIHRPLAACSLAYRTLYLREISFHMTEQCFYTDLEFCYIPFAFANSIYVSDCPLYRYRIGRNGQSISVEGIRSHYKDILKVRMRMLSEFFPDGGIHPDIVPVSYIRDSMVKEIIATYSYLLLVGSDASKQDALKFNRQLKGFSGLYRESSIASKKVRLLRLSRFSLFGWLSSRELRKK</sequence>
<name>A0A0A8B758_9ACTN</name>
<dbReference type="PANTHER" id="PTHR22916:SF3">
    <property type="entry name" value="UDP-GLCNAC:BETAGAL BETA-1,3-N-ACETYLGLUCOSAMINYLTRANSFERASE-LIKE PROTEIN 1"/>
    <property type="match status" value="1"/>
</dbReference>
<dbReference type="EMBL" id="CP009302">
    <property type="protein sequence ID" value="AJC12638.1"/>
    <property type="molecule type" value="Genomic_DNA"/>
</dbReference>
<dbReference type="PANTHER" id="PTHR22916">
    <property type="entry name" value="GLYCOSYLTRANSFERASE"/>
    <property type="match status" value="1"/>
</dbReference>
<evidence type="ECO:0000313" key="2">
    <source>
        <dbReference type="EMBL" id="AJC12638.1"/>
    </source>
</evidence>
<organism evidence="2 3">
    <name type="scientific">Berryella intestinalis</name>
    <dbReference type="NCBI Taxonomy" id="1531429"/>
    <lineage>
        <taxon>Bacteria</taxon>
        <taxon>Bacillati</taxon>
        <taxon>Actinomycetota</taxon>
        <taxon>Coriobacteriia</taxon>
        <taxon>Eggerthellales</taxon>
        <taxon>Eggerthellaceae</taxon>
        <taxon>Berryella</taxon>
    </lineage>
</organism>
<dbReference type="Gene3D" id="3.90.550.10">
    <property type="entry name" value="Spore Coat Polysaccharide Biosynthesis Protein SpsA, Chain A"/>
    <property type="match status" value="1"/>
</dbReference>
<dbReference type="Pfam" id="PF00535">
    <property type="entry name" value="Glycos_transf_2"/>
    <property type="match status" value="1"/>
</dbReference>
<accession>A0A0A8B758</accession>
<dbReference type="HOGENOM" id="CLU_025996_1_0_11"/>
<dbReference type="InterPro" id="IPR029044">
    <property type="entry name" value="Nucleotide-diphossugar_trans"/>
</dbReference>
<evidence type="ECO:0000259" key="1">
    <source>
        <dbReference type="Pfam" id="PF00535"/>
    </source>
</evidence>
<dbReference type="KEGG" id="cbac:JI75_08240"/>
<dbReference type="AlphaFoldDB" id="A0A0A8B758"/>
<gene>
    <name evidence="2" type="ORF">JI75_08240</name>
</gene>
<dbReference type="GO" id="GO:0016758">
    <property type="term" value="F:hexosyltransferase activity"/>
    <property type="evidence" value="ECO:0007669"/>
    <property type="project" value="UniProtKB-ARBA"/>
</dbReference>
<protein>
    <recommendedName>
        <fullName evidence="1">Glycosyltransferase 2-like domain-containing protein</fullName>
    </recommendedName>
</protein>
<dbReference type="CDD" id="cd00761">
    <property type="entry name" value="Glyco_tranf_GTA_type"/>
    <property type="match status" value="1"/>
</dbReference>
<proteinExistence type="predicted"/>
<evidence type="ECO:0000313" key="3">
    <source>
        <dbReference type="Proteomes" id="UP000031121"/>
    </source>
</evidence>
<feature type="domain" description="Glycosyltransferase 2-like" evidence="1">
    <location>
        <begin position="15"/>
        <end position="141"/>
    </location>
</feature>
<dbReference type="SUPFAM" id="SSF53448">
    <property type="entry name" value="Nucleotide-diphospho-sugar transferases"/>
    <property type="match status" value="1"/>
</dbReference>
<reference evidence="2 3" key="2">
    <citation type="journal article" date="2015" name="Genome Announc.">
        <title>Complete Genome Sequence of Coriobacteriaceae Strain 68-1-3, a Novel Mucus-Degrading Isolate from the Swine Intestinal Tract.</title>
        <authorList>
            <person name="Looft T."/>
            <person name="Bayles D.O."/>
            <person name="Alt D.P."/>
            <person name="Stanton T.B."/>
        </authorList>
    </citation>
    <scope>NUCLEOTIDE SEQUENCE [LARGE SCALE GENOMIC DNA]</scope>
    <source>
        <strain evidence="2 3">68-1-3</strain>
    </source>
</reference>
<reference evidence="3" key="1">
    <citation type="submission" date="2014-08" db="EMBL/GenBank/DDBJ databases">
        <title>Coriobacteriaceae sp. complete genome.</title>
        <authorList>
            <person name="Looft T."/>
            <person name="Bayles D.O."/>
            <person name="Stanton T.B."/>
        </authorList>
    </citation>
    <scope>NUCLEOTIDE SEQUENCE [LARGE SCALE GENOMIC DNA]</scope>
    <source>
        <strain evidence="3">68-1-3</strain>
    </source>
</reference>
<keyword evidence="3" id="KW-1185">Reference proteome</keyword>
<dbReference type="Proteomes" id="UP000031121">
    <property type="component" value="Chromosome"/>
</dbReference>